<evidence type="ECO:0000313" key="6">
    <source>
        <dbReference type="Proteomes" id="UP000243250"/>
    </source>
</evidence>
<keyword evidence="1 3" id="KW-0479">Metal-binding</keyword>
<keyword evidence="5" id="KW-0031">Aminopeptidase</keyword>
<name>A0A1I6FYQ1_9EURY</name>
<dbReference type="PROSITE" id="PS00491">
    <property type="entry name" value="PROLINE_PEPTIDASE"/>
    <property type="match status" value="1"/>
</dbReference>
<dbReference type="Pfam" id="PF00557">
    <property type="entry name" value="Peptidase_M24"/>
    <property type="match status" value="1"/>
</dbReference>
<dbReference type="GO" id="GO:0046872">
    <property type="term" value="F:metal ion binding"/>
    <property type="evidence" value="ECO:0007669"/>
    <property type="project" value="UniProtKB-KW"/>
</dbReference>
<dbReference type="InterPro" id="IPR000994">
    <property type="entry name" value="Pept_M24"/>
</dbReference>
<dbReference type="PANTHER" id="PTHR46112:SF2">
    <property type="entry name" value="XAA-PRO AMINOPEPTIDASE P-RELATED"/>
    <property type="match status" value="1"/>
</dbReference>
<evidence type="ECO:0000256" key="1">
    <source>
        <dbReference type="ARBA" id="ARBA00022723"/>
    </source>
</evidence>
<dbReference type="InterPro" id="IPR050659">
    <property type="entry name" value="Peptidase_M24B"/>
</dbReference>
<dbReference type="Proteomes" id="UP000243250">
    <property type="component" value="Unassembled WGS sequence"/>
</dbReference>
<dbReference type="OrthoDB" id="200535at2157"/>
<dbReference type="SUPFAM" id="SSF55920">
    <property type="entry name" value="Creatinase/aminopeptidase"/>
    <property type="match status" value="1"/>
</dbReference>
<evidence type="ECO:0000313" key="5">
    <source>
        <dbReference type="EMBL" id="SFR35044.1"/>
    </source>
</evidence>
<keyword evidence="6" id="KW-1185">Reference proteome</keyword>
<organism evidence="5 6">
    <name type="scientific">Halogeometricum limi</name>
    <dbReference type="NCBI Taxonomy" id="555875"/>
    <lineage>
        <taxon>Archaea</taxon>
        <taxon>Methanobacteriati</taxon>
        <taxon>Methanobacteriota</taxon>
        <taxon>Stenosarchaea group</taxon>
        <taxon>Halobacteria</taxon>
        <taxon>Halobacteriales</taxon>
        <taxon>Haloferacaceae</taxon>
        <taxon>Halogeometricum</taxon>
    </lineage>
</organism>
<keyword evidence="5" id="KW-0645">Protease</keyword>
<dbReference type="InterPro" id="IPR001131">
    <property type="entry name" value="Peptidase_M24B_aminopep-P_CS"/>
</dbReference>
<dbReference type="EMBL" id="FOYS01000001">
    <property type="protein sequence ID" value="SFR35044.1"/>
    <property type="molecule type" value="Genomic_DNA"/>
</dbReference>
<accession>A0A1I6FYQ1</accession>
<reference evidence="6" key="1">
    <citation type="submission" date="2016-10" db="EMBL/GenBank/DDBJ databases">
        <authorList>
            <person name="Varghese N."/>
            <person name="Submissions S."/>
        </authorList>
    </citation>
    <scope>NUCLEOTIDE SEQUENCE [LARGE SCALE GENOMIC DNA]</scope>
    <source>
        <strain evidence="6">CGMCC 1.8711</strain>
    </source>
</reference>
<keyword evidence="2" id="KW-0378">Hydrolase</keyword>
<dbReference type="RefSeq" id="WP_089876523.1">
    <property type="nucleotide sequence ID" value="NZ_FOYS01000001.1"/>
</dbReference>
<dbReference type="STRING" id="555875.SAMN04488124_0556"/>
<gene>
    <name evidence="5" type="ORF">SAMN04488124_0556</name>
</gene>
<dbReference type="AlphaFoldDB" id="A0A1I6FYQ1"/>
<feature type="domain" description="Peptidase M24" evidence="4">
    <location>
        <begin position="151"/>
        <end position="370"/>
    </location>
</feature>
<evidence type="ECO:0000259" key="4">
    <source>
        <dbReference type="Pfam" id="PF00557"/>
    </source>
</evidence>
<protein>
    <submittedName>
        <fullName evidence="5">Xaa-Pro aminopeptidase</fullName>
    </submittedName>
</protein>
<sequence length="388" mass="41498">MRDAPDSLPAPTTDRAFLDDALDAADAVGFVAVGDRFDDDLRYLTRFDGPDRDYAFVRADGESVLCAPGLFEEQATREFDGTVRMDGVGDPAGVRAAEALAAFGVDAGLVLVPQSIPHDAAVHLERAGYDLRSTTAVADARLVKTDAELDCLRRVQRAAVRGMRRAETILAESRVEGDELVWEGGPLSTERLRRQVNAEFAVYGVRDAGNTVVGAGPTCADLHYTGTDVLHPGETVLLDLSPRGPHGYYGDLSRTYVVDSDGGWERRAYVAVEAALDAALDEIAPGADAADVHREAAAELAAYGFDPNADEGEAGFTHGTGHGVGVSLHEGPSLRDPVELEPGMVFTVEPGVYDPERGGVRLEELVAVTDDGHEVLHEYPRSFAPRTE</sequence>
<dbReference type="PANTHER" id="PTHR46112">
    <property type="entry name" value="AMINOPEPTIDASE"/>
    <property type="match status" value="1"/>
</dbReference>
<dbReference type="Gene3D" id="3.90.230.10">
    <property type="entry name" value="Creatinase/methionine aminopeptidase superfamily"/>
    <property type="match status" value="1"/>
</dbReference>
<comment type="similarity">
    <text evidence="3">Belongs to the peptidase M24B family.</text>
</comment>
<dbReference type="GO" id="GO:0004177">
    <property type="term" value="F:aminopeptidase activity"/>
    <property type="evidence" value="ECO:0007669"/>
    <property type="project" value="UniProtKB-KW"/>
</dbReference>
<proteinExistence type="inferred from homology"/>
<evidence type="ECO:0000256" key="2">
    <source>
        <dbReference type="ARBA" id="ARBA00022801"/>
    </source>
</evidence>
<dbReference type="InterPro" id="IPR036005">
    <property type="entry name" value="Creatinase/aminopeptidase-like"/>
</dbReference>
<evidence type="ECO:0000256" key="3">
    <source>
        <dbReference type="RuleBase" id="RU000590"/>
    </source>
</evidence>